<comment type="catalytic activity">
    <reaction evidence="2">
        <text>N-terminal N-formyl-L-methionyl-[peptide] + H2O = N-terminal L-methionyl-[peptide] + formate</text>
        <dbReference type="Rhea" id="RHEA:24420"/>
        <dbReference type="Rhea" id="RHEA-COMP:10639"/>
        <dbReference type="Rhea" id="RHEA-COMP:10640"/>
        <dbReference type="ChEBI" id="CHEBI:15377"/>
        <dbReference type="ChEBI" id="CHEBI:15740"/>
        <dbReference type="ChEBI" id="CHEBI:49298"/>
        <dbReference type="ChEBI" id="CHEBI:64731"/>
        <dbReference type="EC" id="3.5.1.88"/>
    </reaction>
</comment>
<sequence length="167" mass="18621">MLPLVTLPAESLRQQSADIDRSVLASAEMQQFIDEMIPTMYGDDGIGLAAPQVGRNIRIFTIGKEAIKDFTVIQGTIDAAHDLVVVNPIWYKLSRKTTIDTEGCLSVPKTFGKVKRSRDIHVEALDRHGNTLSFDAHNYFARVVQHEVDHLNGILFIDRAKGVYTVD</sequence>
<comment type="function">
    <text evidence="2">Removes the formyl group from the N-terminal Met of newly synthesized proteins. Requires at least a dipeptide for an efficient rate of reaction. N-terminal L-methionine is a prerequisite for activity but the enzyme has broad specificity at other positions.</text>
</comment>
<dbReference type="NCBIfam" id="TIGR00079">
    <property type="entry name" value="pept_deformyl"/>
    <property type="match status" value="1"/>
</dbReference>
<keyword evidence="2" id="KW-0479">Metal-binding</keyword>
<dbReference type="PRINTS" id="PR01576">
    <property type="entry name" value="PDEFORMYLASE"/>
</dbReference>
<dbReference type="PANTHER" id="PTHR10458">
    <property type="entry name" value="PEPTIDE DEFORMYLASE"/>
    <property type="match status" value="1"/>
</dbReference>
<dbReference type="SUPFAM" id="SSF56420">
    <property type="entry name" value="Peptide deformylase"/>
    <property type="match status" value="1"/>
</dbReference>
<keyword evidence="2" id="KW-0408">Iron</keyword>
<organism evidence="3 4">
    <name type="scientific">Candidatus Magasanikbacteria bacterium CG10_big_fil_rev_8_21_14_0_10_47_10</name>
    <dbReference type="NCBI Taxonomy" id="1974652"/>
    <lineage>
        <taxon>Bacteria</taxon>
        <taxon>Candidatus Magasanikiibacteriota</taxon>
    </lineage>
</organism>
<evidence type="ECO:0000313" key="4">
    <source>
        <dbReference type="Proteomes" id="UP000230154"/>
    </source>
</evidence>
<dbReference type="InterPro" id="IPR036821">
    <property type="entry name" value="Peptide_deformylase_sf"/>
</dbReference>
<feature type="binding site" evidence="2">
    <location>
        <position position="146"/>
    </location>
    <ligand>
        <name>Fe cation</name>
        <dbReference type="ChEBI" id="CHEBI:24875"/>
    </ligand>
</feature>
<dbReference type="CDD" id="cd00487">
    <property type="entry name" value="Pep_deformylase"/>
    <property type="match status" value="1"/>
</dbReference>
<dbReference type="Gene3D" id="3.90.45.10">
    <property type="entry name" value="Peptide deformylase"/>
    <property type="match status" value="1"/>
</dbReference>
<protein>
    <recommendedName>
        <fullName evidence="2">Peptide deformylase</fullName>
        <shortName evidence="2">PDF</shortName>
        <ecNumber evidence="2">3.5.1.88</ecNumber>
    </recommendedName>
    <alternativeName>
        <fullName evidence="2">Polypeptide deformylase</fullName>
    </alternativeName>
</protein>
<keyword evidence="2" id="KW-0378">Hydrolase</keyword>
<dbReference type="NCBIfam" id="NF001159">
    <property type="entry name" value="PRK00150.1-3"/>
    <property type="match status" value="1"/>
</dbReference>
<evidence type="ECO:0000256" key="2">
    <source>
        <dbReference type="HAMAP-Rule" id="MF_00163"/>
    </source>
</evidence>
<dbReference type="HAMAP" id="MF_00163">
    <property type="entry name" value="Pep_deformylase"/>
    <property type="match status" value="1"/>
</dbReference>
<dbReference type="GO" id="GO:0046872">
    <property type="term" value="F:metal ion binding"/>
    <property type="evidence" value="ECO:0007669"/>
    <property type="project" value="UniProtKB-KW"/>
</dbReference>
<proteinExistence type="inferred from homology"/>
<comment type="cofactor">
    <cofactor evidence="2">
        <name>Fe(2+)</name>
        <dbReference type="ChEBI" id="CHEBI:29033"/>
    </cofactor>
    <text evidence="2">Binds 1 Fe(2+) ion.</text>
</comment>
<dbReference type="GO" id="GO:0006412">
    <property type="term" value="P:translation"/>
    <property type="evidence" value="ECO:0007669"/>
    <property type="project" value="UniProtKB-UniRule"/>
</dbReference>
<dbReference type="AlphaFoldDB" id="A0A2H0TPB6"/>
<comment type="caution">
    <text evidence="3">The sequence shown here is derived from an EMBL/GenBank/DDBJ whole genome shotgun (WGS) entry which is preliminary data.</text>
</comment>
<feature type="binding site" evidence="2">
    <location>
        <position position="150"/>
    </location>
    <ligand>
        <name>Fe cation</name>
        <dbReference type="ChEBI" id="CHEBI:24875"/>
    </ligand>
</feature>
<comment type="similarity">
    <text evidence="1 2">Belongs to the polypeptide deformylase family.</text>
</comment>
<accession>A0A2H0TPB6</accession>
<evidence type="ECO:0000256" key="1">
    <source>
        <dbReference type="ARBA" id="ARBA00010759"/>
    </source>
</evidence>
<feature type="active site" evidence="2">
    <location>
        <position position="147"/>
    </location>
</feature>
<dbReference type="EC" id="3.5.1.88" evidence="2"/>
<dbReference type="GO" id="GO:0042586">
    <property type="term" value="F:peptide deformylase activity"/>
    <property type="evidence" value="ECO:0007669"/>
    <property type="project" value="UniProtKB-UniRule"/>
</dbReference>
<gene>
    <name evidence="2 3" type="primary">def</name>
    <name evidence="3" type="ORF">COU35_04685</name>
</gene>
<feature type="binding site" evidence="2">
    <location>
        <position position="104"/>
    </location>
    <ligand>
        <name>Fe cation</name>
        <dbReference type="ChEBI" id="CHEBI:24875"/>
    </ligand>
</feature>
<name>A0A2H0TPB6_9BACT</name>
<keyword evidence="2" id="KW-0648">Protein biosynthesis</keyword>
<dbReference type="Pfam" id="PF01327">
    <property type="entry name" value="Pep_deformylase"/>
    <property type="match status" value="1"/>
</dbReference>
<dbReference type="PIRSF" id="PIRSF004749">
    <property type="entry name" value="Pep_def"/>
    <property type="match status" value="1"/>
</dbReference>
<dbReference type="PANTHER" id="PTHR10458:SF22">
    <property type="entry name" value="PEPTIDE DEFORMYLASE"/>
    <property type="match status" value="1"/>
</dbReference>
<dbReference type="EMBL" id="PFCB01000031">
    <property type="protein sequence ID" value="PIR74008.1"/>
    <property type="molecule type" value="Genomic_DNA"/>
</dbReference>
<dbReference type="InterPro" id="IPR023635">
    <property type="entry name" value="Peptide_deformylase"/>
</dbReference>
<dbReference type="Proteomes" id="UP000230154">
    <property type="component" value="Unassembled WGS sequence"/>
</dbReference>
<evidence type="ECO:0000313" key="3">
    <source>
        <dbReference type="EMBL" id="PIR74008.1"/>
    </source>
</evidence>
<reference evidence="4" key="1">
    <citation type="submission" date="2017-09" db="EMBL/GenBank/DDBJ databases">
        <title>Depth-based differentiation of microbial function through sediment-hosted aquifers and enrichment of novel symbionts in the deep terrestrial subsurface.</title>
        <authorList>
            <person name="Probst A.J."/>
            <person name="Ladd B."/>
            <person name="Jarett J.K."/>
            <person name="Geller-Mcgrath D.E."/>
            <person name="Sieber C.M.K."/>
            <person name="Emerson J.B."/>
            <person name="Anantharaman K."/>
            <person name="Thomas B.C."/>
            <person name="Malmstrom R."/>
            <person name="Stieglmeier M."/>
            <person name="Klingl A."/>
            <person name="Woyke T."/>
            <person name="Ryan C.M."/>
            <person name="Banfield J.F."/>
        </authorList>
    </citation>
    <scope>NUCLEOTIDE SEQUENCE [LARGE SCALE GENOMIC DNA]</scope>
</reference>